<dbReference type="AlphaFoldDB" id="A0ABD1EH39"/>
<evidence type="ECO:0008006" key="4">
    <source>
        <dbReference type="Google" id="ProtNLM"/>
    </source>
</evidence>
<accession>A0ABD1EH39</accession>
<feature type="compositionally biased region" description="Low complexity" evidence="1">
    <location>
        <begin position="96"/>
        <end position="111"/>
    </location>
</feature>
<feature type="region of interest" description="Disordered" evidence="1">
    <location>
        <begin position="74"/>
        <end position="111"/>
    </location>
</feature>
<evidence type="ECO:0000256" key="1">
    <source>
        <dbReference type="SAM" id="MobiDB-lite"/>
    </source>
</evidence>
<gene>
    <name evidence="2" type="ORF">ABEB36_009517</name>
</gene>
<comment type="caution">
    <text evidence="2">The sequence shown here is derived from an EMBL/GenBank/DDBJ whole genome shotgun (WGS) entry which is preliminary data.</text>
</comment>
<reference evidence="2 3" key="1">
    <citation type="submission" date="2024-05" db="EMBL/GenBank/DDBJ databases">
        <title>Genetic variation in Jamaican populations of the coffee berry borer (Hypothenemus hampei).</title>
        <authorList>
            <person name="Errbii M."/>
            <person name="Myrie A."/>
        </authorList>
    </citation>
    <scope>NUCLEOTIDE SEQUENCE [LARGE SCALE GENOMIC DNA]</scope>
    <source>
        <strain evidence="2">JA-Hopewell-2020-01-JO</strain>
        <tissue evidence="2">Whole body</tissue>
    </source>
</reference>
<protein>
    <recommendedName>
        <fullName evidence="4">DDE Tnp4 domain-containing protein</fullName>
    </recommendedName>
</protein>
<proteinExistence type="predicted"/>
<keyword evidence="3" id="KW-1185">Reference proteome</keyword>
<name>A0ABD1EH39_HYPHA</name>
<feature type="compositionally biased region" description="Polar residues" evidence="1">
    <location>
        <begin position="83"/>
        <end position="95"/>
    </location>
</feature>
<evidence type="ECO:0000313" key="3">
    <source>
        <dbReference type="Proteomes" id="UP001566132"/>
    </source>
</evidence>
<evidence type="ECO:0000313" key="2">
    <source>
        <dbReference type="EMBL" id="KAL1493831.1"/>
    </source>
</evidence>
<dbReference type="EMBL" id="JBDJPC010000007">
    <property type="protein sequence ID" value="KAL1493831.1"/>
    <property type="molecule type" value="Genomic_DNA"/>
</dbReference>
<organism evidence="2 3">
    <name type="scientific">Hypothenemus hampei</name>
    <name type="common">Coffee berry borer</name>
    <dbReference type="NCBI Taxonomy" id="57062"/>
    <lineage>
        <taxon>Eukaryota</taxon>
        <taxon>Metazoa</taxon>
        <taxon>Ecdysozoa</taxon>
        <taxon>Arthropoda</taxon>
        <taxon>Hexapoda</taxon>
        <taxon>Insecta</taxon>
        <taxon>Pterygota</taxon>
        <taxon>Neoptera</taxon>
        <taxon>Endopterygota</taxon>
        <taxon>Coleoptera</taxon>
        <taxon>Polyphaga</taxon>
        <taxon>Cucujiformia</taxon>
        <taxon>Curculionidae</taxon>
        <taxon>Scolytinae</taxon>
        <taxon>Hypothenemus</taxon>
    </lineage>
</organism>
<sequence length="548" mass="62663">MAKEIKTREEAEQFTGKFGFFVQVGDIICNKCFTKLRAIIDKSSEFAANVLDQPTCSTLETYVEKDLTTALSQSSLEEDQDSPVLSTQCDSQDLFTSSSSSSSTSEEYYPPSVTKTDLHYVTLEARIQVFVKRRLFIPRRNRSCSAHLIKNRFYVDEIPKMTAYANESVIDACEVKLFINELSNEIEAGLYNKIGNCLTSEERIKTLTGHTWDTILMLRSKMSTMRDSNNRNVLQALVQFLFKLRSGNSNKLIAAILDVSETTVQHSIQSVLKCFREHVLPKYFGVQAHSKEFFLNETANAANLLYDLAGPFEGNLNDATILQQVLREDHDIRSLLKKGFEVLMPALKGKRNQLTTKESNESRMVTKIRWVVEAVHGNIAQKDRLLHHQFRNRMLSDAGVYCNVACLLHNLTGKRFNTDVEKISVVIERMKRSMDMVNVLAEKIKSKNYNLKTVPFKEITSKDLPDFPEMTVEDLEFFFTGLYQLSQAMSYLGEMLDDSNTLLPAYLKNEPGIVRFKVKSRHIKRKTYKCYIHYDTNEIGLNSIKGYC</sequence>
<dbReference type="Proteomes" id="UP001566132">
    <property type="component" value="Unassembled WGS sequence"/>
</dbReference>